<comment type="caution">
    <text evidence="2">The sequence shown here is derived from an EMBL/GenBank/DDBJ whole genome shotgun (WGS) entry which is preliminary data.</text>
</comment>
<name>A0A5D4SXW0_9BACI</name>
<organism evidence="2 3">
    <name type="scientific">Sutcliffiella horikoshii</name>
    <dbReference type="NCBI Taxonomy" id="79883"/>
    <lineage>
        <taxon>Bacteria</taxon>
        <taxon>Bacillati</taxon>
        <taxon>Bacillota</taxon>
        <taxon>Bacilli</taxon>
        <taxon>Bacillales</taxon>
        <taxon>Bacillaceae</taxon>
        <taxon>Sutcliffiella</taxon>
    </lineage>
</organism>
<dbReference type="AlphaFoldDB" id="A0A5D4SXW0"/>
<dbReference type="Proteomes" id="UP000322524">
    <property type="component" value="Unassembled WGS sequence"/>
</dbReference>
<feature type="region of interest" description="Disordered" evidence="1">
    <location>
        <begin position="63"/>
        <end position="84"/>
    </location>
</feature>
<protein>
    <submittedName>
        <fullName evidence="2">Uncharacterized protein</fullName>
    </submittedName>
</protein>
<reference evidence="2 3" key="1">
    <citation type="submission" date="2019-08" db="EMBL/GenBank/DDBJ databases">
        <title>Bacillus genomes from the desert of Cuatro Cienegas, Coahuila.</title>
        <authorList>
            <person name="Olmedo-Alvarez G."/>
        </authorList>
    </citation>
    <scope>NUCLEOTIDE SEQUENCE [LARGE SCALE GENOMIC DNA]</scope>
    <source>
        <strain evidence="2 3">CH28_1T</strain>
    </source>
</reference>
<sequence>MKTYKVVNGFTDTKDKNRRYKIGDAYPKGSYKPTDSRIKELSSIHPKHKRIFIEELEQVPVSKEKDVEAEQVSVSNEQDTETEKEAIKKELESLGVSFHPNTGLEKLKSKLEDAKSEQEGKE</sequence>
<dbReference type="RefSeq" id="WP_148989194.1">
    <property type="nucleotide sequence ID" value="NZ_VTEV01000006.1"/>
</dbReference>
<gene>
    <name evidence="2" type="ORF">FZC76_16120</name>
</gene>
<evidence type="ECO:0000313" key="3">
    <source>
        <dbReference type="Proteomes" id="UP000322524"/>
    </source>
</evidence>
<dbReference type="OrthoDB" id="2938623at2"/>
<dbReference type="EMBL" id="VTEV01000006">
    <property type="protein sequence ID" value="TYS67052.1"/>
    <property type="molecule type" value="Genomic_DNA"/>
</dbReference>
<proteinExistence type="predicted"/>
<accession>A0A5D4SXW0</accession>
<evidence type="ECO:0000313" key="2">
    <source>
        <dbReference type="EMBL" id="TYS67052.1"/>
    </source>
</evidence>
<evidence type="ECO:0000256" key="1">
    <source>
        <dbReference type="SAM" id="MobiDB-lite"/>
    </source>
</evidence>